<dbReference type="Proteomes" id="UP000193560">
    <property type="component" value="Unassembled WGS sequence"/>
</dbReference>
<keyword evidence="8" id="KW-1185">Reference proteome</keyword>
<evidence type="ECO:0000256" key="3">
    <source>
        <dbReference type="ARBA" id="ARBA00022833"/>
    </source>
</evidence>
<dbReference type="GO" id="GO:1901987">
    <property type="term" value="P:regulation of cell cycle phase transition"/>
    <property type="evidence" value="ECO:0007669"/>
    <property type="project" value="TreeGrafter"/>
</dbReference>
<feature type="region of interest" description="Disordered" evidence="5">
    <location>
        <begin position="279"/>
        <end position="395"/>
    </location>
</feature>
<reference evidence="7 8" key="1">
    <citation type="submission" date="2016-07" db="EMBL/GenBank/DDBJ databases">
        <title>Pervasive Adenine N6-methylation of Active Genes in Fungi.</title>
        <authorList>
            <consortium name="DOE Joint Genome Institute"/>
            <person name="Mondo S.J."/>
            <person name="Dannebaum R.O."/>
            <person name="Kuo R.C."/>
            <person name="Labutti K."/>
            <person name="Haridas S."/>
            <person name="Kuo A."/>
            <person name="Salamov A."/>
            <person name="Ahrendt S.R."/>
            <person name="Lipzen A."/>
            <person name="Sullivan W."/>
            <person name="Andreopoulos W.B."/>
            <person name="Clum A."/>
            <person name="Lindquist E."/>
            <person name="Daum C."/>
            <person name="Ramamoorthy G.K."/>
            <person name="Gryganskyi A."/>
            <person name="Culley D."/>
            <person name="Magnuson J.K."/>
            <person name="James T.Y."/>
            <person name="O'Malley M.A."/>
            <person name="Stajich J.E."/>
            <person name="Spatafora J.W."/>
            <person name="Visel A."/>
            <person name="Grigoriev I.V."/>
        </authorList>
    </citation>
    <scope>NUCLEOTIDE SEQUENCE [LARGE SCALE GENOMIC DNA]</scope>
    <source>
        <strain evidence="7 8">NRRL 1336</strain>
    </source>
</reference>
<dbReference type="FunFam" id="6.10.250.3410:FF:000001">
    <property type="entry name" value="Protein DBF4 homolog A"/>
    <property type="match status" value="1"/>
</dbReference>
<dbReference type="Pfam" id="PF07535">
    <property type="entry name" value="zf-DBF"/>
    <property type="match status" value="1"/>
</dbReference>
<organism evidence="7 8">
    <name type="scientific">Absidia repens</name>
    <dbReference type="NCBI Taxonomy" id="90262"/>
    <lineage>
        <taxon>Eukaryota</taxon>
        <taxon>Fungi</taxon>
        <taxon>Fungi incertae sedis</taxon>
        <taxon>Mucoromycota</taxon>
        <taxon>Mucoromycotina</taxon>
        <taxon>Mucoromycetes</taxon>
        <taxon>Mucorales</taxon>
        <taxon>Cunninghamellaceae</taxon>
        <taxon>Absidia</taxon>
    </lineage>
</organism>
<dbReference type="PROSITE" id="PS51265">
    <property type="entry name" value="ZF_DBF4"/>
    <property type="match status" value="1"/>
</dbReference>
<evidence type="ECO:0000313" key="8">
    <source>
        <dbReference type="Proteomes" id="UP000193560"/>
    </source>
</evidence>
<dbReference type="Gene3D" id="6.10.250.3410">
    <property type="entry name" value="DBF zinc finger"/>
    <property type="match status" value="1"/>
</dbReference>
<feature type="compositionally biased region" description="Low complexity" evidence="5">
    <location>
        <begin position="308"/>
        <end position="327"/>
    </location>
</feature>
<dbReference type="InterPro" id="IPR006572">
    <property type="entry name" value="Znf_DBF"/>
</dbReference>
<dbReference type="Pfam" id="PF08630">
    <property type="entry name" value="Dfp1_Him1_M"/>
    <property type="match status" value="1"/>
</dbReference>
<keyword evidence="1" id="KW-0479">Metal-binding</keyword>
<protein>
    <recommendedName>
        <fullName evidence="6">DBF4-type domain-containing protein</fullName>
    </recommendedName>
</protein>
<evidence type="ECO:0000256" key="5">
    <source>
        <dbReference type="SAM" id="MobiDB-lite"/>
    </source>
</evidence>
<dbReference type="GO" id="GO:0031431">
    <property type="term" value="C:Dbf4-dependent protein kinase complex"/>
    <property type="evidence" value="ECO:0007669"/>
    <property type="project" value="TreeGrafter"/>
</dbReference>
<gene>
    <name evidence="7" type="ORF">BCR42DRAFT_447439</name>
</gene>
<dbReference type="GO" id="GO:0043539">
    <property type="term" value="F:protein serine/threonine kinase activator activity"/>
    <property type="evidence" value="ECO:0007669"/>
    <property type="project" value="TreeGrafter"/>
</dbReference>
<feature type="domain" description="DBF4-type" evidence="6">
    <location>
        <begin position="599"/>
        <end position="648"/>
    </location>
</feature>
<evidence type="ECO:0000256" key="1">
    <source>
        <dbReference type="ARBA" id="ARBA00022723"/>
    </source>
</evidence>
<evidence type="ECO:0000256" key="2">
    <source>
        <dbReference type="ARBA" id="ARBA00022771"/>
    </source>
</evidence>
<dbReference type="OrthoDB" id="21380at2759"/>
<feature type="region of interest" description="Disordered" evidence="5">
    <location>
        <begin position="1"/>
        <end position="29"/>
    </location>
</feature>
<dbReference type="GO" id="GO:0008270">
    <property type="term" value="F:zinc ion binding"/>
    <property type="evidence" value="ECO:0007669"/>
    <property type="project" value="UniProtKB-KW"/>
</dbReference>
<comment type="caution">
    <text evidence="7">The sequence shown here is derived from an EMBL/GenBank/DDBJ whole genome shotgun (WGS) entry which is preliminary data.</text>
</comment>
<dbReference type="GO" id="GO:0003676">
    <property type="term" value="F:nucleic acid binding"/>
    <property type="evidence" value="ECO:0007669"/>
    <property type="project" value="InterPro"/>
</dbReference>
<accession>A0A1X2ITI9</accession>
<dbReference type="InterPro" id="IPR051590">
    <property type="entry name" value="Replication_Regulatory_Kinase"/>
</dbReference>
<feature type="compositionally biased region" description="Low complexity" evidence="5">
    <location>
        <begin position="16"/>
        <end position="25"/>
    </location>
</feature>
<dbReference type="SMART" id="SM00586">
    <property type="entry name" value="ZnF_DBF"/>
    <property type="match status" value="1"/>
</dbReference>
<sequence>MMQRQRLPKKTLGEVSTNTSTTTNTDISQSEYRRINPEYWSRTYRKDFPKFKVFFDTLEDKHAKPLERKIKLLGGNREVFFGQQCTHVVTTKPFIDELSSKDSIDATPTAITNQQNQENVPVHTTNTNSNDMKATFPKKPNVAKDQSQQAFFDRAHGLGIEVWSLSKMNYVVGALMNKPSTHGPPAHRGTRHENLDKLLLEEKRYGVSTGHRNGQTSRPTYVTFNEHYVKVEDVAGVHCPILIKEFHTPTFDPDIPENDRIYPWPKLYVKQNVHVRSPFALPDPHQKSKKLTNPAAPIESSKKHTPLQQHQFQQNQHHQPQQQQQQHQHQHQYQHQHQQSQQQQQQQQQQQSQQQHQQIPGQKQSTFAMPPPATSNTKHNTITTCIPSNTSTHHANDQFQQDRHLQIILQNQQSNCDKKWDQENNTTPTASLDPVGPASVDLSKTPFTTITTQNFPSTTQYHFTQQSKSTNTHTATQVSMNTAEKNTTFCRPAAPLNENMHRMDRRMISNQRMTAMNEAFVFGGGETGGGDGSGNGAIAGTMKDSGTGHTTRPRKATNATTASTAVGGSHISLLRPSVAAKTAHDQAERRKKDLARRLAKENSKYCENCVAYYQDLDKHLQDESHQAFVRDKNNFKELDMILASTRRSHYQL</sequence>
<feature type="region of interest" description="Disordered" evidence="5">
    <location>
        <begin position="418"/>
        <end position="439"/>
    </location>
</feature>
<dbReference type="PANTHER" id="PTHR15375:SF26">
    <property type="entry name" value="PROTEIN CHIFFON"/>
    <property type="match status" value="1"/>
</dbReference>
<feature type="compositionally biased region" description="Low complexity" evidence="5">
    <location>
        <begin position="335"/>
        <end position="358"/>
    </location>
</feature>
<dbReference type="GO" id="GO:0010571">
    <property type="term" value="P:positive regulation of nuclear cell cycle DNA replication"/>
    <property type="evidence" value="ECO:0007669"/>
    <property type="project" value="TreeGrafter"/>
</dbReference>
<dbReference type="InterPro" id="IPR038545">
    <property type="entry name" value="Znf_DBF_sf"/>
</dbReference>
<dbReference type="InterPro" id="IPR013939">
    <property type="entry name" value="Regulatory_Dfp1/Him1"/>
</dbReference>
<evidence type="ECO:0000256" key="4">
    <source>
        <dbReference type="PROSITE-ProRule" id="PRU00600"/>
    </source>
</evidence>
<dbReference type="STRING" id="90262.A0A1X2ITI9"/>
<keyword evidence="2 4" id="KW-0863">Zinc-finger</keyword>
<evidence type="ECO:0000313" key="7">
    <source>
        <dbReference type="EMBL" id="ORZ22105.1"/>
    </source>
</evidence>
<evidence type="ECO:0000259" key="6">
    <source>
        <dbReference type="PROSITE" id="PS51265"/>
    </source>
</evidence>
<dbReference type="EMBL" id="MCGE01000004">
    <property type="protein sequence ID" value="ORZ22105.1"/>
    <property type="molecule type" value="Genomic_DNA"/>
</dbReference>
<name>A0A1X2ITI9_9FUNG</name>
<feature type="compositionally biased region" description="Polar residues" evidence="5">
    <location>
        <begin position="374"/>
        <end position="393"/>
    </location>
</feature>
<dbReference type="AlphaFoldDB" id="A0A1X2ITI9"/>
<keyword evidence="3" id="KW-0862">Zinc</keyword>
<dbReference type="PANTHER" id="PTHR15375">
    <property type="entry name" value="ACTIVATOR OF S-PHASE KINASE-RELATED"/>
    <property type="match status" value="1"/>
</dbReference>
<proteinExistence type="predicted"/>